<evidence type="ECO:0000313" key="2">
    <source>
        <dbReference type="EMBL" id="JAU79445.1"/>
    </source>
</evidence>
<sequence length="126" mass="14424">METSSKSVSVHPSWSFVTHVLEQNLPKSLDISEEDKRLDVRIEDEPSSRIMKARKIENLGIKEDSRVQRNRIFDSCVKLRSEDAKNSMDTTTRSKKIETVTGEAAEEALKEKSVTRSNKNETQTRD</sequence>
<name>A0A1J3IHJ5_NOCCA</name>
<gene>
    <name evidence="2" type="ORF">MP_TR14837_c0_g1_i1_g.42610</name>
</gene>
<feature type="region of interest" description="Disordered" evidence="1">
    <location>
        <begin position="83"/>
        <end position="126"/>
    </location>
</feature>
<dbReference type="AlphaFoldDB" id="A0A1J3IHJ5"/>
<organism evidence="2">
    <name type="scientific">Noccaea caerulescens</name>
    <name type="common">Alpine penny-cress</name>
    <name type="synonym">Thlaspi caerulescens</name>
    <dbReference type="NCBI Taxonomy" id="107243"/>
    <lineage>
        <taxon>Eukaryota</taxon>
        <taxon>Viridiplantae</taxon>
        <taxon>Streptophyta</taxon>
        <taxon>Embryophyta</taxon>
        <taxon>Tracheophyta</taxon>
        <taxon>Spermatophyta</taxon>
        <taxon>Magnoliopsida</taxon>
        <taxon>eudicotyledons</taxon>
        <taxon>Gunneridae</taxon>
        <taxon>Pentapetalae</taxon>
        <taxon>rosids</taxon>
        <taxon>malvids</taxon>
        <taxon>Brassicales</taxon>
        <taxon>Brassicaceae</taxon>
        <taxon>Coluteocarpeae</taxon>
        <taxon>Noccaea</taxon>
    </lineage>
</organism>
<reference evidence="2" key="1">
    <citation type="submission" date="2016-07" db="EMBL/GenBank/DDBJ databases">
        <title>De novo transcriptome assembly of four accessions of the metal hyperaccumulator plant Noccaea caerulescens.</title>
        <authorList>
            <person name="Blande D."/>
            <person name="Halimaa P."/>
            <person name="Tervahauta A.I."/>
            <person name="Aarts M.G."/>
            <person name="Karenlampi S.O."/>
        </authorList>
    </citation>
    <scope>NUCLEOTIDE SEQUENCE</scope>
</reference>
<evidence type="ECO:0000256" key="1">
    <source>
        <dbReference type="SAM" id="MobiDB-lite"/>
    </source>
</evidence>
<proteinExistence type="predicted"/>
<feature type="compositionally biased region" description="Basic and acidic residues" evidence="1">
    <location>
        <begin position="107"/>
        <end position="126"/>
    </location>
</feature>
<accession>A0A1J3IHJ5</accession>
<protein>
    <submittedName>
        <fullName evidence="2">FHA domain-containing protein</fullName>
    </submittedName>
</protein>
<dbReference type="EMBL" id="GEVM01026493">
    <property type="protein sequence ID" value="JAU79445.1"/>
    <property type="molecule type" value="Transcribed_RNA"/>
</dbReference>